<dbReference type="SUPFAM" id="SSF52980">
    <property type="entry name" value="Restriction endonuclease-like"/>
    <property type="match status" value="1"/>
</dbReference>
<organism evidence="2 3">
    <name type="scientific">Mycolicibacterium arabiense</name>
    <dbReference type="NCBI Taxonomy" id="1286181"/>
    <lineage>
        <taxon>Bacteria</taxon>
        <taxon>Bacillati</taxon>
        <taxon>Actinomycetota</taxon>
        <taxon>Actinomycetes</taxon>
        <taxon>Mycobacteriales</taxon>
        <taxon>Mycobacteriaceae</taxon>
        <taxon>Mycolicibacterium</taxon>
    </lineage>
</organism>
<keyword evidence="3" id="KW-1185">Reference proteome</keyword>
<geneLocation type="plasmid" evidence="3">
    <name>pjcm18538 dna</name>
</geneLocation>
<proteinExistence type="predicted"/>
<dbReference type="AlphaFoldDB" id="A0A7I7RYB4"/>
<dbReference type="InterPro" id="IPR011335">
    <property type="entry name" value="Restrct_endonuc-II-like"/>
</dbReference>
<dbReference type="GO" id="GO:0015666">
    <property type="term" value="F:restriction endodeoxyribonuclease activity"/>
    <property type="evidence" value="ECO:0007669"/>
    <property type="project" value="TreeGrafter"/>
</dbReference>
<dbReference type="InterPro" id="IPR011856">
    <property type="entry name" value="tRNA_endonuc-like_dom_sf"/>
</dbReference>
<protein>
    <recommendedName>
        <fullName evidence="1">Restriction endonuclease type IV Mrr domain-containing protein</fullName>
    </recommendedName>
</protein>
<dbReference type="PANTHER" id="PTHR30015:SF7">
    <property type="entry name" value="TYPE IV METHYL-DIRECTED RESTRICTION ENZYME ECOKMRR"/>
    <property type="match status" value="1"/>
</dbReference>
<dbReference type="InterPro" id="IPR052906">
    <property type="entry name" value="Type_IV_Methyl-Rstrct_Enzyme"/>
</dbReference>
<gene>
    <name evidence="2" type="ORF">MARA_29610</name>
</gene>
<dbReference type="Gene3D" id="3.40.1350.10">
    <property type="match status" value="1"/>
</dbReference>
<dbReference type="GO" id="GO:0009307">
    <property type="term" value="P:DNA restriction-modification system"/>
    <property type="evidence" value="ECO:0007669"/>
    <property type="project" value="InterPro"/>
</dbReference>
<name>A0A7I7RYB4_9MYCO</name>
<dbReference type="Pfam" id="PF04471">
    <property type="entry name" value="Mrr_cat"/>
    <property type="match status" value="1"/>
</dbReference>
<accession>A0A7I7RYB4</accession>
<dbReference type="Proteomes" id="UP000467428">
    <property type="component" value="Chromosome"/>
</dbReference>
<evidence type="ECO:0000313" key="3">
    <source>
        <dbReference type="Proteomes" id="UP000467428"/>
    </source>
</evidence>
<dbReference type="EMBL" id="AP022593">
    <property type="protein sequence ID" value="BBY49493.1"/>
    <property type="molecule type" value="Genomic_DNA"/>
</dbReference>
<evidence type="ECO:0000259" key="1">
    <source>
        <dbReference type="Pfam" id="PF04471"/>
    </source>
</evidence>
<evidence type="ECO:0000313" key="2">
    <source>
        <dbReference type="EMBL" id="BBY49493.1"/>
    </source>
</evidence>
<feature type="domain" description="Restriction endonuclease type IV Mrr" evidence="1">
    <location>
        <begin position="455"/>
        <end position="566"/>
    </location>
</feature>
<dbReference type="GO" id="GO:0003677">
    <property type="term" value="F:DNA binding"/>
    <property type="evidence" value="ECO:0007669"/>
    <property type="project" value="InterPro"/>
</dbReference>
<dbReference type="PANTHER" id="PTHR30015">
    <property type="entry name" value="MRR RESTRICTION SYSTEM PROTEIN"/>
    <property type="match status" value="1"/>
</dbReference>
<dbReference type="KEGG" id="marz:MARA_29610"/>
<sequence>MYPCQMDCARSAALLAFNQPSRFDQGVLMGLFGRGQQRAEHARNSRIQELQHVSDLYVSRDLRKTSQLSDWTEACRRLRESYTQEEAALNAVKAKLRVQYLEVREPYPALEDFLPDDMTVALFDTAAVMSEAQRRFEADRNAYEQREKLRLNQLEAARAVAEEMEAAESVAFENDWAARKAERRKRHRAMWPESVELDDRQLEVYDAEELVDIQNTQLEERVLALSNVLKQGLEDHASILDSFQYMSEELYGDYDEELASMIADSVEETLSRMWVLGEHDRKVKVAHSHESRLIAVEYQLPDVTIVPRTKSFRYVKSTGKVIEVARSVSHINALYADCIAQLTLLCLGHIFEYNTFGPFEVVVFNGVVETTDPRTGRSIRPCLITVRVTRKTFAELDLAHVNSQACLKHLSAGVSRSATELVPVRPVLEISMVDARFVTETDALSALDDRPNLMDLSFREFESLIQNLFTKMGLEARQTRPSRDGGVDCVAFDTRPIFGGKVVIQAKRYKNTVGVSAVRDLYGTLQNEGASKGILVTTSGYGAASFEFAQNKPIELIDGANLLYLLAEHTGVTARIEPPEDWRDPAADSTDFGEFL</sequence>
<dbReference type="InterPro" id="IPR007560">
    <property type="entry name" value="Restrct_endonuc_IV_Mrr"/>
</dbReference>
<reference evidence="2 3" key="1">
    <citation type="journal article" date="2019" name="Emerg. Microbes Infect.">
        <title>Comprehensive subspecies identification of 175 nontuberculous mycobacteria species based on 7547 genomic profiles.</title>
        <authorList>
            <person name="Matsumoto Y."/>
            <person name="Kinjo T."/>
            <person name="Motooka D."/>
            <person name="Nabeya D."/>
            <person name="Jung N."/>
            <person name="Uechi K."/>
            <person name="Horii T."/>
            <person name="Iida T."/>
            <person name="Fujita J."/>
            <person name="Nakamura S."/>
        </authorList>
    </citation>
    <scope>NUCLEOTIDE SEQUENCE [LARGE SCALE GENOMIC DNA]</scope>
    <source>
        <strain evidence="2 3">JCM 18538</strain>
    </source>
</reference>